<comment type="caution">
    <text evidence="1">The sequence shown here is derived from an EMBL/GenBank/DDBJ whole genome shotgun (WGS) entry which is preliminary data.</text>
</comment>
<sequence length="285" mass="32541">MSAFIDDHCAMAVAGRLRMRMAEAILEGLHLAGHNARIECVAPATTNWRLNMLHKAHRALHLPFDDERLRRRRPEIYAAWEAERAAIGLPMAVPMTVTRTVEALLNACEEDRNGIQDKSLIVVLCRLSASQVTQLRFNDLVPGVIMEDGKQCDVVDLTIRRPFGRLQTFQPRIRFVGRDATLLMAWGSIRGEQLLPGARDHFFLRETRRNASPELTQVWIGRRIRHLAQVAGLAKPNGRNHVSPQWLRKSYEREWREDFLLTKVARAARVSTSTAFRLTRPRDAS</sequence>
<name>A0ABS7T565_9GAMM</name>
<evidence type="ECO:0000313" key="1">
    <source>
        <dbReference type="EMBL" id="MBZ4039020.1"/>
    </source>
</evidence>
<evidence type="ECO:0000313" key="2">
    <source>
        <dbReference type="Proteomes" id="UP001430954"/>
    </source>
</evidence>
<reference evidence="1 2" key="1">
    <citation type="submission" date="2021-09" db="EMBL/GenBank/DDBJ databases">
        <title>Lysobacter sp. 13A isolated from the river sediment.</title>
        <authorList>
            <person name="Liu H."/>
            <person name="Li S."/>
            <person name="Mao S."/>
        </authorList>
    </citation>
    <scope>NUCLEOTIDE SEQUENCE [LARGE SCALE GENOMIC DNA]</scope>
    <source>
        <strain evidence="1 2">13A</strain>
    </source>
</reference>
<dbReference type="RefSeq" id="WP_223675248.1">
    <property type="nucleotide sequence ID" value="NZ_JAINZW010000002.1"/>
</dbReference>
<protein>
    <recommendedName>
        <fullName evidence="3">Tyr recombinase domain-containing protein</fullName>
    </recommendedName>
</protein>
<organism evidence="1 2">
    <name type="scientific">Novilysobacter selenitireducens</name>
    <dbReference type="NCBI Taxonomy" id="2872639"/>
    <lineage>
        <taxon>Bacteria</taxon>
        <taxon>Pseudomonadati</taxon>
        <taxon>Pseudomonadota</taxon>
        <taxon>Gammaproteobacteria</taxon>
        <taxon>Lysobacterales</taxon>
        <taxon>Lysobacteraceae</taxon>
        <taxon>Novilysobacter</taxon>
    </lineage>
</organism>
<evidence type="ECO:0008006" key="3">
    <source>
        <dbReference type="Google" id="ProtNLM"/>
    </source>
</evidence>
<gene>
    <name evidence="1" type="ORF">K6753_05685</name>
</gene>
<dbReference type="EMBL" id="JAINZW010000002">
    <property type="protein sequence ID" value="MBZ4039020.1"/>
    <property type="molecule type" value="Genomic_DNA"/>
</dbReference>
<accession>A0ABS7T565</accession>
<dbReference type="Proteomes" id="UP001430954">
    <property type="component" value="Unassembled WGS sequence"/>
</dbReference>
<keyword evidence="2" id="KW-1185">Reference proteome</keyword>
<proteinExistence type="predicted"/>